<dbReference type="Pfam" id="PF00959">
    <property type="entry name" value="Phage_lysozyme"/>
    <property type="match status" value="1"/>
</dbReference>
<sequence length="175" mass="19573">MKNLLTKVICSVGAILAIVFNTSSDLTTSQRDLEHIANLEGCRTKAYQCSANVWTHGLRHTSNVKRGDTVNNEQIARNFIADVQLAESTVNKQLNAEITQAQFDVLVSFVFNLGAGNFKRSTMLKLFNRGKHEKACLELHRWVYVNGKDCRAPDSQCSGVAKRRLIEMDACLNGW</sequence>
<keyword evidence="3 6" id="KW-0081">Bacteriolytic enzyme</keyword>
<accession>A0A837FYU4</accession>
<dbReference type="InterPro" id="IPR051018">
    <property type="entry name" value="Bacteriophage_GH24"/>
</dbReference>
<dbReference type="GO" id="GO:0016998">
    <property type="term" value="P:cell wall macromolecule catabolic process"/>
    <property type="evidence" value="ECO:0007669"/>
    <property type="project" value="InterPro"/>
</dbReference>
<evidence type="ECO:0000256" key="5">
    <source>
        <dbReference type="ARBA" id="ARBA00023295"/>
    </source>
</evidence>
<dbReference type="GO" id="GO:0009253">
    <property type="term" value="P:peptidoglycan catabolic process"/>
    <property type="evidence" value="ECO:0007669"/>
    <property type="project" value="InterPro"/>
</dbReference>
<reference evidence="7" key="1">
    <citation type="journal article" date="2015" name="BMC Genomics">
        <title>Genome mining reveals unlocked bioactive potential of marine Gram-negative bacteria.</title>
        <authorList>
            <person name="Machado H."/>
            <person name="Sonnenschein E.C."/>
            <person name="Melchiorsen J."/>
            <person name="Gram L."/>
        </authorList>
    </citation>
    <scope>NUCLEOTIDE SEQUENCE</scope>
    <source>
        <strain evidence="7">S2052</strain>
    </source>
</reference>
<comment type="caution">
    <text evidence="7">The sequence shown here is derived from an EMBL/GenBank/DDBJ whole genome shotgun (WGS) entry which is preliminary data.</text>
</comment>
<keyword evidence="5 6" id="KW-0326">Glycosidase</keyword>
<evidence type="ECO:0000256" key="6">
    <source>
        <dbReference type="RuleBase" id="RU003788"/>
    </source>
</evidence>
<keyword evidence="4 6" id="KW-0378">Hydrolase</keyword>
<dbReference type="InterPro" id="IPR034690">
    <property type="entry name" value="Endolysin_T4_type"/>
</dbReference>
<dbReference type="GO" id="GO:0003796">
    <property type="term" value="F:lysozyme activity"/>
    <property type="evidence" value="ECO:0007669"/>
    <property type="project" value="UniProtKB-EC"/>
</dbReference>
<dbReference type="EMBL" id="JXXR01000026">
    <property type="protein sequence ID" value="KJY67670.1"/>
    <property type="molecule type" value="Genomic_DNA"/>
</dbReference>
<dbReference type="InterPro" id="IPR002196">
    <property type="entry name" value="Glyco_hydro_24"/>
</dbReference>
<dbReference type="GO" id="GO:0042742">
    <property type="term" value="P:defense response to bacterium"/>
    <property type="evidence" value="ECO:0007669"/>
    <property type="project" value="UniProtKB-KW"/>
</dbReference>
<proteinExistence type="inferred from homology"/>
<dbReference type="HAMAP" id="MF_04110">
    <property type="entry name" value="ENDOLYSIN_T4"/>
    <property type="match status" value="1"/>
</dbReference>
<dbReference type="Gene3D" id="1.10.530.40">
    <property type="match status" value="1"/>
</dbReference>
<protein>
    <recommendedName>
        <fullName evidence="6">Lysozyme</fullName>
        <ecNumber evidence="6">3.2.1.17</ecNumber>
    </recommendedName>
</protein>
<dbReference type="PANTHER" id="PTHR38107">
    <property type="match status" value="1"/>
</dbReference>
<evidence type="ECO:0000256" key="3">
    <source>
        <dbReference type="ARBA" id="ARBA00022638"/>
    </source>
</evidence>
<comment type="catalytic activity">
    <reaction evidence="1 6">
        <text>Hydrolysis of (1-&gt;4)-beta-linkages between N-acetylmuramic acid and N-acetyl-D-glucosamine residues in a peptidoglycan and between N-acetyl-D-glucosamine residues in chitodextrins.</text>
        <dbReference type="EC" id="3.2.1.17"/>
    </reaction>
</comment>
<dbReference type="SUPFAM" id="SSF53955">
    <property type="entry name" value="Lysozyme-like"/>
    <property type="match status" value="1"/>
</dbReference>
<dbReference type="AlphaFoldDB" id="A0A837FYU4"/>
<name>A0A837FYU4_9VIBR</name>
<evidence type="ECO:0000256" key="1">
    <source>
        <dbReference type="ARBA" id="ARBA00000632"/>
    </source>
</evidence>
<dbReference type="InterPro" id="IPR023347">
    <property type="entry name" value="Lysozyme_dom_sf"/>
</dbReference>
<dbReference type="InterPro" id="IPR023346">
    <property type="entry name" value="Lysozyme-like_dom_sf"/>
</dbReference>
<keyword evidence="2 6" id="KW-0929">Antimicrobial</keyword>
<dbReference type="RefSeq" id="WP_045987264.1">
    <property type="nucleotide sequence ID" value="NZ_CP063052.1"/>
</dbReference>
<dbReference type="CDD" id="cd16901">
    <property type="entry name" value="lyz_P1"/>
    <property type="match status" value="1"/>
</dbReference>
<dbReference type="GO" id="GO:0031640">
    <property type="term" value="P:killing of cells of another organism"/>
    <property type="evidence" value="ECO:0007669"/>
    <property type="project" value="UniProtKB-KW"/>
</dbReference>
<dbReference type="PANTHER" id="PTHR38107:SF4">
    <property type="entry name" value="LYSOZYME"/>
    <property type="match status" value="1"/>
</dbReference>
<evidence type="ECO:0000313" key="7">
    <source>
        <dbReference type="EMBL" id="KJY67670.1"/>
    </source>
</evidence>
<evidence type="ECO:0000256" key="4">
    <source>
        <dbReference type="ARBA" id="ARBA00022801"/>
    </source>
</evidence>
<gene>
    <name evidence="7" type="ORF">TW71_21990</name>
</gene>
<organism evidence="7">
    <name type="scientific">Vibrio coralliilyticus</name>
    <dbReference type="NCBI Taxonomy" id="190893"/>
    <lineage>
        <taxon>Bacteria</taxon>
        <taxon>Pseudomonadati</taxon>
        <taxon>Pseudomonadota</taxon>
        <taxon>Gammaproteobacteria</taxon>
        <taxon>Vibrionales</taxon>
        <taxon>Vibrionaceae</taxon>
        <taxon>Vibrio</taxon>
    </lineage>
</organism>
<comment type="similarity">
    <text evidence="6">Belongs to the glycosyl hydrolase 24 family.</text>
</comment>
<evidence type="ECO:0000256" key="2">
    <source>
        <dbReference type="ARBA" id="ARBA00022529"/>
    </source>
</evidence>
<dbReference type="EC" id="3.2.1.17" evidence="6"/>